<protein>
    <submittedName>
        <fullName evidence="1">Uncharacterized protein</fullName>
    </submittedName>
</protein>
<dbReference type="EMBL" id="MH606185">
    <property type="protein sequence ID" value="AXH71212.1"/>
    <property type="molecule type" value="Genomic_DNA"/>
</dbReference>
<reference evidence="1 2" key="1">
    <citation type="submission" date="2018-07" db="EMBL/GenBank/DDBJ databases">
        <title>Complete nucleotide sequence of Bacillus phage BSP38.</title>
        <authorList>
            <person name="Ghosh K."/>
            <person name="Kim K.-P."/>
        </authorList>
    </citation>
    <scope>NUCLEOTIDE SEQUENCE [LARGE SCALE GENOMIC DNA]</scope>
</reference>
<organism evidence="1 2">
    <name type="scientific">Bacillus phage BSP38</name>
    <dbReference type="NCBI Taxonomy" id="2283013"/>
    <lineage>
        <taxon>Viruses</taxon>
        <taxon>Duplodnaviria</taxon>
        <taxon>Heunggongvirae</taxon>
        <taxon>Uroviricota</taxon>
        <taxon>Caudoviricetes</taxon>
        <taxon>Herelleviridae</taxon>
        <taxon>Bastillevirinae</taxon>
        <taxon>Jeonjuvirus</taxon>
        <taxon>Jeonjuvirus BSP38</taxon>
    </lineage>
</organism>
<sequence length="74" mass="8464">MDLVKLMQDRKEKIEEQEEILDELVYGLEGAEVSYKGKSAVINDVDWGAEEVELNYDDENYEWVSFAEGAGSDE</sequence>
<keyword evidence="2" id="KW-1185">Reference proteome</keyword>
<dbReference type="Proteomes" id="UP000260425">
    <property type="component" value="Segment"/>
</dbReference>
<gene>
    <name evidence="1" type="ORF">BSP38_170</name>
</gene>
<proteinExistence type="predicted"/>
<name>A0A345MK30_BPBSP</name>
<evidence type="ECO:0000313" key="1">
    <source>
        <dbReference type="EMBL" id="AXH71212.1"/>
    </source>
</evidence>
<organismHost>
    <name type="scientific">Bacillus subtilis</name>
    <dbReference type="NCBI Taxonomy" id="1423"/>
</organismHost>
<accession>A0A345MK30</accession>
<evidence type="ECO:0000313" key="2">
    <source>
        <dbReference type="Proteomes" id="UP000260425"/>
    </source>
</evidence>